<name>A0A2Z7DDR3_9LAMI</name>
<gene>
    <name evidence="1" type="ORF">F511_36809</name>
</gene>
<evidence type="ECO:0000313" key="1">
    <source>
        <dbReference type="EMBL" id="KZV58127.1"/>
    </source>
</evidence>
<keyword evidence="2" id="KW-1185">Reference proteome</keyword>
<accession>A0A2Z7DDR3</accession>
<sequence length="117" mass="13258">MSRGSWFPLELRILPRVPTSATKSYTSILRLGLTMGDTPDGRYYHLGTRGSSSALQVRPTLPRSGDLPRPRYEIGCWPEDLCSDRECSRGQCHIYQNPAQIRLSLLENSRDDTSFLN</sequence>
<protein>
    <submittedName>
        <fullName evidence="1">RNA polymerase II C-terminal domain phosphatase-like 1</fullName>
    </submittedName>
</protein>
<proteinExistence type="predicted"/>
<evidence type="ECO:0000313" key="2">
    <source>
        <dbReference type="Proteomes" id="UP000250235"/>
    </source>
</evidence>
<dbReference type="EMBL" id="KQ986837">
    <property type="protein sequence ID" value="KZV58127.1"/>
    <property type="molecule type" value="Genomic_DNA"/>
</dbReference>
<reference evidence="1 2" key="1">
    <citation type="journal article" date="2015" name="Proc. Natl. Acad. Sci. U.S.A.">
        <title>The resurrection genome of Boea hygrometrica: A blueprint for survival of dehydration.</title>
        <authorList>
            <person name="Xiao L."/>
            <person name="Yang G."/>
            <person name="Zhang L."/>
            <person name="Yang X."/>
            <person name="Zhao S."/>
            <person name="Ji Z."/>
            <person name="Zhou Q."/>
            <person name="Hu M."/>
            <person name="Wang Y."/>
            <person name="Chen M."/>
            <person name="Xu Y."/>
            <person name="Jin H."/>
            <person name="Xiao X."/>
            <person name="Hu G."/>
            <person name="Bao F."/>
            <person name="Hu Y."/>
            <person name="Wan P."/>
            <person name="Li L."/>
            <person name="Deng X."/>
            <person name="Kuang T."/>
            <person name="Xiang C."/>
            <person name="Zhu J.K."/>
            <person name="Oliver M.J."/>
            <person name="He Y."/>
        </authorList>
    </citation>
    <scope>NUCLEOTIDE SEQUENCE [LARGE SCALE GENOMIC DNA]</scope>
    <source>
        <strain evidence="2">cv. XS01</strain>
    </source>
</reference>
<dbReference type="Proteomes" id="UP000250235">
    <property type="component" value="Unassembled WGS sequence"/>
</dbReference>
<dbReference type="AlphaFoldDB" id="A0A2Z7DDR3"/>
<organism evidence="1 2">
    <name type="scientific">Dorcoceras hygrometricum</name>
    <dbReference type="NCBI Taxonomy" id="472368"/>
    <lineage>
        <taxon>Eukaryota</taxon>
        <taxon>Viridiplantae</taxon>
        <taxon>Streptophyta</taxon>
        <taxon>Embryophyta</taxon>
        <taxon>Tracheophyta</taxon>
        <taxon>Spermatophyta</taxon>
        <taxon>Magnoliopsida</taxon>
        <taxon>eudicotyledons</taxon>
        <taxon>Gunneridae</taxon>
        <taxon>Pentapetalae</taxon>
        <taxon>asterids</taxon>
        <taxon>lamiids</taxon>
        <taxon>Lamiales</taxon>
        <taxon>Gesneriaceae</taxon>
        <taxon>Didymocarpoideae</taxon>
        <taxon>Trichosporeae</taxon>
        <taxon>Loxocarpinae</taxon>
        <taxon>Dorcoceras</taxon>
    </lineage>
</organism>